<dbReference type="Proteomes" id="UP000199514">
    <property type="component" value="Unassembled WGS sequence"/>
</dbReference>
<evidence type="ECO:0000313" key="6">
    <source>
        <dbReference type="Proteomes" id="UP000199514"/>
    </source>
</evidence>
<keyword evidence="3" id="KW-0479">Metal-binding</keyword>
<dbReference type="Pfam" id="PF01152">
    <property type="entry name" value="Bac_globin"/>
    <property type="match status" value="1"/>
</dbReference>
<evidence type="ECO:0000256" key="2">
    <source>
        <dbReference type="ARBA" id="ARBA00022617"/>
    </source>
</evidence>
<dbReference type="GO" id="GO:0020037">
    <property type="term" value="F:heme binding"/>
    <property type="evidence" value="ECO:0007669"/>
    <property type="project" value="InterPro"/>
</dbReference>
<protein>
    <submittedName>
        <fullName evidence="5">Hemoglobin</fullName>
    </submittedName>
</protein>
<dbReference type="GO" id="GO:0046872">
    <property type="term" value="F:metal ion binding"/>
    <property type="evidence" value="ECO:0007669"/>
    <property type="project" value="UniProtKB-KW"/>
</dbReference>
<dbReference type="OrthoDB" id="25954at2"/>
<keyword evidence="1" id="KW-0813">Transport</keyword>
<evidence type="ECO:0000256" key="1">
    <source>
        <dbReference type="ARBA" id="ARBA00022448"/>
    </source>
</evidence>
<dbReference type="EMBL" id="FOLE01000002">
    <property type="protein sequence ID" value="SFC03827.1"/>
    <property type="molecule type" value="Genomic_DNA"/>
</dbReference>
<dbReference type="Gene3D" id="1.10.490.10">
    <property type="entry name" value="Globins"/>
    <property type="match status" value="1"/>
</dbReference>
<accession>A0A1I1FWK0</accession>
<gene>
    <name evidence="5" type="ORF">SAMN05421780_102355</name>
</gene>
<dbReference type="InterPro" id="IPR009050">
    <property type="entry name" value="Globin-like_sf"/>
</dbReference>
<dbReference type="STRING" id="927664.SAMN05421780_102355"/>
<dbReference type="SUPFAM" id="SSF46458">
    <property type="entry name" value="Globin-like"/>
    <property type="match status" value="1"/>
</dbReference>
<dbReference type="AlphaFoldDB" id="A0A1I1FWK0"/>
<dbReference type="CDD" id="cd08916">
    <property type="entry name" value="TrHb3_P"/>
    <property type="match status" value="1"/>
</dbReference>
<evidence type="ECO:0000256" key="4">
    <source>
        <dbReference type="ARBA" id="ARBA00023004"/>
    </source>
</evidence>
<dbReference type="InterPro" id="IPR001486">
    <property type="entry name" value="Hemoglobin_trunc"/>
</dbReference>
<organism evidence="5 6">
    <name type="scientific">Flexibacter flexilis DSM 6793</name>
    <dbReference type="NCBI Taxonomy" id="927664"/>
    <lineage>
        <taxon>Bacteria</taxon>
        <taxon>Pseudomonadati</taxon>
        <taxon>Bacteroidota</taxon>
        <taxon>Cytophagia</taxon>
        <taxon>Cytophagales</taxon>
        <taxon>Flexibacteraceae</taxon>
        <taxon>Flexibacter</taxon>
    </lineage>
</organism>
<proteinExistence type="predicted"/>
<keyword evidence="2" id="KW-0349">Heme</keyword>
<keyword evidence="6" id="KW-1185">Reference proteome</keyword>
<dbReference type="GO" id="GO:0019825">
    <property type="term" value="F:oxygen binding"/>
    <property type="evidence" value="ECO:0007669"/>
    <property type="project" value="InterPro"/>
</dbReference>
<reference evidence="5 6" key="1">
    <citation type="submission" date="2016-10" db="EMBL/GenBank/DDBJ databases">
        <authorList>
            <person name="de Groot N.N."/>
        </authorList>
    </citation>
    <scope>NUCLEOTIDE SEQUENCE [LARGE SCALE GENOMIC DNA]</scope>
    <source>
        <strain evidence="5 6">DSM 6793</strain>
    </source>
</reference>
<sequence>MRTLESREDIELMVNEFYNKVREDTLIGPIFNHIAHVNWETHLPKMYDFWENILFGTGNYKGSPMLPHLRLSMITPMTSVHFDRWKKLFYETIDEHFEGDNAANAKLRAENIAEVMLYKVSVNQLLIHNKTIE</sequence>
<dbReference type="RefSeq" id="WP_091508924.1">
    <property type="nucleotide sequence ID" value="NZ_FOLE01000002.1"/>
</dbReference>
<dbReference type="InterPro" id="IPR012292">
    <property type="entry name" value="Globin/Proto"/>
</dbReference>
<evidence type="ECO:0000256" key="3">
    <source>
        <dbReference type="ARBA" id="ARBA00022723"/>
    </source>
</evidence>
<name>A0A1I1FWK0_9BACT</name>
<keyword evidence="4" id="KW-0408">Iron</keyword>
<evidence type="ECO:0000313" key="5">
    <source>
        <dbReference type="EMBL" id="SFC03827.1"/>
    </source>
</evidence>